<keyword evidence="8" id="KW-1185">Reference proteome</keyword>
<dbReference type="eggNOG" id="COG3307">
    <property type="taxonomic scope" value="Bacteria"/>
</dbReference>
<feature type="transmembrane region" description="Helical" evidence="5">
    <location>
        <begin position="368"/>
        <end position="386"/>
    </location>
</feature>
<reference evidence="7 8" key="1">
    <citation type="journal article" date="2005" name="Arch. Microbiol.">
        <title>The genome sequence of an anaerobic aromatic-degrading denitrifying bacterium, strain EbN1.</title>
        <authorList>
            <person name="Rabus R."/>
            <person name="Kube M."/>
            <person name="Heider J."/>
            <person name="Beck A."/>
            <person name="Heitmann K."/>
            <person name="Widdel F."/>
            <person name="Reinhardt R."/>
        </authorList>
    </citation>
    <scope>NUCLEOTIDE SEQUENCE [LARGE SCALE GENOMIC DNA]</scope>
    <source>
        <strain evidence="7 8">EbN1</strain>
    </source>
</reference>
<accession>Q5P2S8</accession>
<feature type="transmembrane region" description="Helical" evidence="5">
    <location>
        <begin position="258"/>
        <end position="281"/>
    </location>
</feature>
<dbReference type="AlphaFoldDB" id="Q5P2S8"/>
<feature type="transmembrane region" description="Helical" evidence="5">
    <location>
        <begin position="33"/>
        <end position="52"/>
    </location>
</feature>
<keyword evidence="4 5" id="KW-0472">Membrane</keyword>
<dbReference type="InterPro" id="IPR051533">
    <property type="entry name" value="WaaL-like"/>
</dbReference>
<dbReference type="GO" id="GO:0016020">
    <property type="term" value="C:membrane"/>
    <property type="evidence" value="ECO:0007669"/>
    <property type="project" value="UniProtKB-SubCell"/>
</dbReference>
<evidence type="ECO:0000256" key="1">
    <source>
        <dbReference type="ARBA" id="ARBA00004141"/>
    </source>
</evidence>
<feature type="transmembrane region" description="Helical" evidence="5">
    <location>
        <begin position="212"/>
        <end position="230"/>
    </location>
</feature>
<proteinExistence type="predicted"/>
<dbReference type="STRING" id="76114.ebA3990"/>
<evidence type="ECO:0000256" key="4">
    <source>
        <dbReference type="ARBA" id="ARBA00023136"/>
    </source>
</evidence>
<evidence type="ECO:0000256" key="5">
    <source>
        <dbReference type="SAM" id="Phobius"/>
    </source>
</evidence>
<organism evidence="7 8">
    <name type="scientific">Aromatoleum aromaticum (strain DSM 19018 / LMG 30748 / EbN1)</name>
    <name type="common">Azoarcus sp. (strain EbN1)</name>
    <dbReference type="NCBI Taxonomy" id="76114"/>
    <lineage>
        <taxon>Bacteria</taxon>
        <taxon>Pseudomonadati</taxon>
        <taxon>Pseudomonadota</taxon>
        <taxon>Betaproteobacteria</taxon>
        <taxon>Rhodocyclales</taxon>
        <taxon>Rhodocyclaceae</taxon>
        <taxon>Aromatoleum</taxon>
    </lineage>
</organism>
<feature type="transmembrane region" description="Helical" evidence="5">
    <location>
        <begin position="336"/>
        <end position="356"/>
    </location>
</feature>
<feature type="transmembrane region" description="Helical" evidence="5">
    <location>
        <begin position="189"/>
        <end position="205"/>
    </location>
</feature>
<evidence type="ECO:0000256" key="3">
    <source>
        <dbReference type="ARBA" id="ARBA00022989"/>
    </source>
</evidence>
<evidence type="ECO:0000313" key="8">
    <source>
        <dbReference type="Proteomes" id="UP000006552"/>
    </source>
</evidence>
<dbReference type="EMBL" id="CR555306">
    <property type="protein sequence ID" value="CAI08386.1"/>
    <property type="molecule type" value="Genomic_DNA"/>
</dbReference>
<dbReference type="Pfam" id="PF04932">
    <property type="entry name" value="Wzy_C"/>
    <property type="match status" value="1"/>
</dbReference>
<feature type="domain" description="O-antigen ligase-related" evidence="6">
    <location>
        <begin position="221"/>
        <end position="349"/>
    </location>
</feature>
<dbReference type="PANTHER" id="PTHR37422">
    <property type="entry name" value="TEICHURONIC ACID BIOSYNTHESIS PROTEIN TUAE"/>
    <property type="match status" value="1"/>
</dbReference>
<comment type="subcellular location">
    <subcellularLocation>
        <location evidence="1">Membrane</location>
        <topology evidence="1">Multi-pass membrane protein</topology>
    </subcellularLocation>
</comment>
<evidence type="ECO:0000256" key="2">
    <source>
        <dbReference type="ARBA" id="ARBA00022692"/>
    </source>
</evidence>
<keyword evidence="2 5" id="KW-0812">Transmembrane</keyword>
<feature type="transmembrane region" description="Helical" evidence="5">
    <location>
        <begin position="87"/>
        <end position="111"/>
    </location>
</feature>
<name>Q5P2S8_AROAE</name>
<dbReference type="PANTHER" id="PTHR37422:SF13">
    <property type="entry name" value="LIPOPOLYSACCHARIDE BIOSYNTHESIS PROTEIN PA4999-RELATED"/>
    <property type="match status" value="1"/>
</dbReference>
<dbReference type="Proteomes" id="UP000006552">
    <property type="component" value="Chromosome"/>
</dbReference>
<evidence type="ECO:0000259" key="6">
    <source>
        <dbReference type="Pfam" id="PF04932"/>
    </source>
</evidence>
<protein>
    <submittedName>
        <fullName evidence="7">Predicted O-Antigen Polymerase</fullName>
    </submittedName>
</protein>
<keyword evidence="3 5" id="KW-1133">Transmembrane helix</keyword>
<feature type="transmembrane region" description="Helical" evidence="5">
    <location>
        <begin position="145"/>
        <end position="169"/>
    </location>
</feature>
<dbReference type="InterPro" id="IPR007016">
    <property type="entry name" value="O-antigen_ligase-rel_domated"/>
</dbReference>
<gene>
    <name evidence="7" type="ORF">ebA3990</name>
</gene>
<dbReference type="HOGENOM" id="CLU_055393_0_0_4"/>
<sequence>MTRRCNCPGVFECIYNGSGVIIGKKHFLLVENAARHLIVAGLFLYLGALYFVDTNRQNTIFYLSVALPGLLLLGTSKDVLSVGFKEVRFVFVFLLYLVASSLWSGMGIANFFVALKYSFYLACLMLSIHLFVSRTPAGEQAMTRFFVLIGFLASLVYLFFAFRSAFSGANPLVGRYSLNDLSGWGENNPITSAVFFGLPVLAAWWRYPDEKLASRIGLLFLMVACMGVMFLTKSRGPFLSLAITLLFVTVYRRNWSDIVLWAVYGIVGLGFVLALDLHSVIADRVSAPDYRMEIWSQALGLISERLLWGYGYGSVVALSFGAGDLATHSHSSILEVLRVGGIAGGALFLAMVFLAVRKCLSGNAGAKFFLFWLIYGVMCLSTNGRLLLSRPSVEWVAFWIPLFFMLIASGNSREPGRRDGAFST</sequence>
<feature type="transmembrane region" description="Helical" evidence="5">
    <location>
        <begin position="392"/>
        <end position="408"/>
    </location>
</feature>
<dbReference type="KEGG" id="eba:ebA3990"/>
<feature type="transmembrane region" description="Helical" evidence="5">
    <location>
        <begin position="58"/>
        <end position="75"/>
    </location>
</feature>
<evidence type="ECO:0000313" key="7">
    <source>
        <dbReference type="EMBL" id="CAI08386.1"/>
    </source>
</evidence>
<feature type="transmembrane region" description="Helical" evidence="5">
    <location>
        <begin position="117"/>
        <end position="133"/>
    </location>
</feature>